<dbReference type="EMBL" id="LT962688">
    <property type="protein sequence ID" value="SOR26678.1"/>
    <property type="molecule type" value="Genomic_DNA"/>
</dbReference>
<dbReference type="AlphaFoldDB" id="A0A2N9AH33"/>
<sequence>MIKNAHLAGLKGMNVIFASDEAERREFPDRRGVHNRNHDEARIVVANHCKPSGDVDTVDHRDNRNDGTALPLRGH</sequence>
<accession>A0A2N9AH33</accession>
<name>A0A2N9AH33_METEX</name>
<feature type="compositionally biased region" description="Basic and acidic residues" evidence="1">
    <location>
        <begin position="51"/>
        <end position="65"/>
    </location>
</feature>
<evidence type="ECO:0000256" key="1">
    <source>
        <dbReference type="SAM" id="MobiDB-lite"/>
    </source>
</evidence>
<evidence type="ECO:0000313" key="2">
    <source>
        <dbReference type="EMBL" id="SOR26678.1"/>
    </source>
</evidence>
<gene>
    <name evidence="2" type="ORF">TK0001_0076</name>
</gene>
<proteinExistence type="predicted"/>
<feature type="region of interest" description="Disordered" evidence="1">
    <location>
        <begin position="50"/>
        <end position="75"/>
    </location>
</feature>
<reference evidence="3" key="1">
    <citation type="submission" date="2017-10" db="EMBL/GenBank/DDBJ databases">
        <authorList>
            <person name="Regsiter A."/>
            <person name="William W."/>
        </authorList>
    </citation>
    <scope>NUCLEOTIDE SEQUENCE [LARGE SCALE GENOMIC DNA]</scope>
</reference>
<dbReference type="Proteomes" id="UP000233769">
    <property type="component" value="Chromosome tk0001"/>
</dbReference>
<evidence type="ECO:0000313" key="3">
    <source>
        <dbReference type="Proteomes" id="UP000233769"/>
    </source>
</evidence>
<organism evidence="2 3">
    <name type="scientific">Methylorubrum extorquens</name>
    <name type="common">Methylobacterium dichloromethanicum</name>
    <name type="synonym">Methylobacterium extorquens</name>
    <dbReference type="NCBI Taxonomy" id="408"/>
    <lineage>
        <taxon>Bacteria</taxon>
        <taxon>Pseudomonadati</taxon>
        <taxon>Pseudomonadota</taxon>
        <taxon>Alphaproteobacteria</taxon>
        <taxon>Hyphomicrobiales</taxon>
        <taxon>Methylobacteriaceae</taxon>
        <taxon>Methylorubrum</taxon>
    </lineage>
</organism>
<protein>
    <submittedName>
        <fullName evidence="2">Uncharacterized protein</fullName>
    </submittedName>
</protein>